<comment type="caution">
    <text evidence="3">The sequence shown here is derived from an EMBL/GenBank/DDBJ whole genome shotgun (WGS) entry which is preliminary data.</text>
</comment>
<dbReference type="AlphaFoldDB" id="A0ABD2CXN1"/>
<evidence type="ECO:0000313" key="3">
    <source>
        <dbReference type="EMBL" id="KAL2749906.1"/>
    </source>
</evidence>
<accession>A0ABD2CXN1</accession>
<evidence type="ECO:0000313" key="4">
    <source>
        <dbReference type="Proteomes" id="UP001607303"/>
    </source>
</evidence>
<dbReference type="Proteomes" id="UP001607303">
    <property type="component" value="Unassembled WGS sequence"/>
</dbReference>
<dbReference type="EMBL" id="JAYRBN010000026">
    <property type="protein sequence ID" value="KAL2749906.1"/>
    <property type="molecule type" value="Genomic_DNA"/>
</dbReference>
<proteinExistence type="predicted"/>
<keyword evidence="2" id="KW-0812">Transmembrane</keyword>
<reference evidence="3 4" key="1">
    <citation type="journal article" date="2024" name="Ann. Entomol. Soc. Am.">
        <title>Genomic analyses of the southern and eastern yellowjacket wasps (Hymenoptera: Vespidae) reveal evolutionary signatures of social life.</title>
        <authorList>
            <person name="Catto M.A."/>
            <person name="Caine P.B."/>
            <person name="Orr S.E."/>
            <person name="Hunt B.G."/>
            <person name="Goodisman M.A.D."/>
        </authorList>
    </citation>
    <scope>NUCLEOTIDE SEQUENCE [LARGE SCALE GENOMIC DNA]</scope>
    <source>
        <strain evidence="3">232</strain>
        <tissue evidence="3">Head and thorax</tissue>
    </source>
</reference>
<organism evidence="3 4">
    <name type="scientific">Vespula maculifrons</name>
    <name type="common">Eastern yellow jacket</name>
    <name type="synonym">Wasp</name>
    <dbReference type="NCBI Taxonomy" id="7453"/>
    <lineage>
        <taxon>Eukaryota</taxon>
        <taxon>Metazoa</taxon>
        <taxon>Ecdysozoa</taxon>
        <taxon>Arthropoda</taxon>
        <taxon>Hexapoda</taxon>
        <taxon>Insecta</taxon>
        <taxon>Pterygota</taxon>
        <taxon>Neoptera</taxon>
        <taxon>Endopterygota</taxon>
        <taxon>Hymenoptera</taxon>
        <taxon>Apocrita</taxon>
        <taxon>Aculeata</taxon>
        <taxon>Vespoidea</taxon>
        <taxon>Vespidae</taxon>
        <taxon>Vespinae</taxon>
        <taxon>Vespula</taxon>
    </lineage>
</organism>
<keyword evidence="4" id="KW-1185">Reference proteome</keyword>
<evidence type="ECO:0000256" key="1">
    <source>
        <dbReference type="SAM" id="MobiDB-lite"/>
    </source>
</evidence>
<feature type="compositionally biased region" description="Acidic residues" evidence="1">
    <location>
        <begin position="283"/>
        <end position="301"/>
    </location>
</feature>
<protein>
    <submittedName>
        <fullName evidence="3">Uncharacterized protein</fullName>
    </submittedName>
</protein>
<evidence type="ECO:0000256" key="2">
    <source>
        <dbReference type="SAM" id="Phobius"/>
    </source>
</evidence>
<feature type="region of interest" description="Disordered" evidence="1">
    <location>
        <begin position="237"/>
        <end position="301"/>
    </location>
</feature>
<name>A0ABD2CXN1_VESMC</name>
<keyword evidence="2" id="KW-0472">Membrane</keyword>
<gene>
    <name evidence="3" type="ORF">V1477_001977</name>
</gene>
<sequence>MMMMMMIIVKHLNHDIFLNKCTQPFLIEKNGVRSFAFATDLHSPFQISSLREQNERFAFPCDIRDTIVKSKFPTPLGNCSNRNKYIDKTLPTKSKKTKPSLTNERIRIALKIRQCQSKAKGRKRLGWFYVEESEQIHRYKAEGQVSGEDISRGEIVLFIITLFLNIIYLINMILLIMKLKNDYDNKYTSVSTLENSKGNATSLFPDELSSGRVLHEKIGVSTLVISPDRILRVPASIEIEEEEEEEGDEEEEEEEDEEEEEEEEEEEGGWLVGWLKENNNNANDDDSDNDDDYDYDYDDYDDNDDEDKKNLEICMSRFVHANSLSSTLHVESRLLARLLACLLTCLFAKLQRATCNVQRATGNRRRHWQHRNR</sequence>
<feature type="compositionally biased region" description="Acidic residues" evidence="1">
    <location>
        <begin position="238"/>
        <end position="268"/>
    </location>
</feature>
<keyword evidence="2" id="KW-1133">Transmembrane helix</keyword>
<feature type="transmembrane region" description="Helical" evidence="2">
    <location>
        <begin position="155"/>
        <end position="177"/>
    </location>
</feature>